<dbReference type="Pfam" id="PF17839">
    <property type="entry name" value="CNP_C_terminal"/>
    <property type="match status" value="1"/>
</dbReference>
<dbReference type="GO" id="GO:0046872">
    <property type="term" value="F:metal ion binding"/>
    <property type="evidence" value="ECO:0007669"/>
    <property type="project" value="UniProtKB-KW"/>
</dbReference>
<evidence type="ECO:0000313" key="8">
    <source>
        <dbReference type="Proteomes" id="UP000183255"/>
    </source>
</evidence>
<evidence type="ECO:0000256" key="4">
    <source>
        <dbReference type="ARBA" id="ARBA00025742"/>
    </source>
</evidence>
<dbReference type="PANTHER" id="PTHR42988">
    <property type="entry name" value="PHOSPHOHYDROLASE"/>
    <property type="match status" value="1"/>
</dbReference>
<dbReference type="Pfam" id="PF00149">
    <property type="entry name" value="Metallophos"/>
    <property type="match status" value="1"/>
</dbReference>
<feature type="domain" description="Cyclic nucleotide phosphodiesterase C-terminal" evidence="6">
    <location>
        <begin position="350"/>
        <end position="432"/>
    </location>
</feature>
<keyword evidence="1" id="KW-0479">Metal-binding</keyword>
<dbReference type="GO" id="GO:0016787">
    <property type="term" value="F:hydrolase activity"/>
    <property type="evidence" value="ECO:0007669"/>
    <property type="project" value="UniProtKB-KW"/>
</dbReference>
<dbReference type="PIRSF" id="PIRSF034890">
    <property type="entry name" value="Pesteras_lmo2642"/>
    <property type="match status" value="1"/>
</dbReference>
<evidence type="ECO:0000256" key="1">
    <source>
        <dbReference type="ARBA" id="ARBA00022723"/>
    </source>
</evidence>
<dbReference type="RefSeq" id="WP_051651761.1">
    <property type="nucleotide sequence ID" value="NZ_FNDZ01000002.1"/>
</dbReference>
<dbReference type="AlphaFoldDB" id="A0A1G8KQ72"/>
<evidence type="ECO:0000256" key="3">
    <source>
        <dbReference type="ARBA" id="ARBA00023004"/>
    </source>
</evidence>
<reference evidence="7 8" key="1">
    <citation type="submission" date="2016-10" db="EMBL/GenBank/DDBJ databases">
        <authorList>
            <person name="de Groot N.N."/>
        </authorList>
    </citation>
    <scope>NUCLEOTIDE SEQUENCE [LARGE SCALE GENOMIC DNA]</scope>
    <source>
        <strain evidence="7 8">CGMCC 1.5058</strain>
    </source>
</reference>
<proteinExistence type="inferred from homology"/>
<evidence type="ECO:0000313" key="7">
    <source>
        <dbReference type="EMBL" id="SDI45030.1"/>
    </source>
</evidence>
<organism evidence="7 8">
    <name type="scientific">Proteiniclasticum ruminis</name>
    <dbReference type="NCBI Taxonomy" id="398199"/>
    <lineage>
        <taxon>Bacteria</taxon>
        <taxon>Bacillati</taxon>
        <taxon>Bacillota</taxon>
        <taxon>Clostridia</taxon>
        <taxon>Eubacteriales</taxon>
        <taxon>Clostridiaceae</taxon>
        <taxon>Proteiniclasticum</taxon>
    </lineage>
</organism>
<dbReference type="Gene3D" id="1.10.246.180">
    <property type="match status" value="1"/>
</dbReference>
<keyword evidence="2" id="KW-0378">Hydrolase</keyword>
<feature type="domain" description="Calcineurin-like phosphoesterase" evidence="5">
    <location>
        <begin position="42"/>
        <end position="285"/>
    </location>
</feature>
<name>A0A1G8KQ72_9CLOT</name>
<comment type="similarity">
    <text evidence="4">Belongs to the cyclic nucleotide phosphodiesterase class-III family.</text>
</comment>
<sequence length="447" mass="50225">MKKNSITMRVVSLLAVLVLFTGCQLKEKEVHGESSRKEGEVSIFVISDPHLLSSRINDKGKAFERYSVGGDGKNLPYIEEIFSVFMKEVQEKKPDYLLVSGDLTNNGERASHEDLAAYFKSLEEQGTEVLVTPGNHDLQNPHARGFLGDKQMKVDTVTSEEFTALYKDFGFQDALYRDEASLSYVYEASEDLWILMMDTNRYSENVKLGYPQAGGILSLSSFQFMRQVLKEAKEKGIEVISASHHNSIIHAQNAVEDYVLDNSEEYVNILKAGGVKLNLTGHIHIQDIQKDPHGSQYFEIASGALSVYPHKYGQLLFGKEEGIRYESVKVPLDTVMTGSRLSEFESLDAQSKAFFAANSSSRIYHRLITEEGETEEDAKVMAEAVGELNALYFGGDEDQFSEKLLQHPGVQLLLLRENTRTSQYVTRMLTEEGPDDNRLFIPRAAED</sequence>
<dbReference type="InterPro" id="IPR012365">
    <property type="entry name" value="Pesteras_lmo2642"/>
</dbReference>
<keyword evidence="3" id="KW-0408">Iron</keyword>
<dbReference type="Gene3D" id="3.60.21.10">
    <property type="match status" value="1"/>
</dbReference>
<evidence type="ECO:0000259" key="5">
    <source>
        <dbReference type="Pfam" id="PF00149"/>
    </source>
</evidence>
<dbReference type="InterPro" id="IPR050884">
    <property type="entry name" value="CNP_phosphodiesterase-III"/>
</dbReference>
<dbReference type="SUPFAM" id="SSF56300">
    <property type="entry name" value="Metallo-dependent phosphatases"/>
    <property type="match status" value="1"/>
</dbReference>
<dbReference type="PANTHER" id="PTHR42988:SF2">
    <property type="entry name" value="CYCLIC NUCLEOTIDE PHOSPHODIESTERASE CBUA0032-RELATED"/>
    <property type="match status" value="1"/>
</dbReference>
<accession>A0A1G8KQ72</accession>
<dbReference type="InterPro" id="IPR040869">
    <property type="entry name" value="CNP_C"/>
</dbReference>
<dbReference type="InterPro" id="IPR029052">
    <property type="entry name" value="Metallo-depent_PP-like"/>
</dbReference>
<dbReference type="InterPro" id="IPR004843">
    <property type="entry name" value="Calcineurin-like_PHP"/>
</dbReference>
<dbReference type="EMBL" id="FNDZ01000002">
    <property type="protein sequence ID" value="SDI45030.1"/>
    <property type="molecule type" value="Genomic_DNA"/>
</dbReference>
<evidence type="ECO:0000259" key="6">
    <source>
        <dbReference type="Pfam" id="PF17839"/>
    </source>
</evidence>
<protein>
    <submittedName>
        <fullName evidence="7">3',5'-cyclic AMP phosphodiesterase CpdA</fullName>
    </submittedName>
</protein>
<dbReference type="Proteomes" id="UP000183255">
    <property type="component" value="Unassembled WGS sequence"/>
</dbReference>
<dbReference type="PROSITE" id="PS51257">
    <property type="entry name" value="PROKAR_LIPOPROTEIN"/>
    <property type="match status" value="1"/>
</dbReference>
<gene>
    <name evidence="7" type="ORF">SAMN05421804_102378</name>
</gene>
<evidence type="ECO:0000256" key="2">
    <source>
        <dbReference type="ARBA" id="ARBA00022801"/>
    </source>
</evidence>